<dbReference type="AlphaFoldDB" id="A0A9P6LZP6"/>
<evidence type="ECO:0008006" key="9">
    <source>
        <dbReference type="Google" id="ProtNLM"/>
    </source>
</evidence>
<feature type="transmembrane region" description="Helical" evidence="6">
    <location>
        <begin position="21"/>
        <end position="40"/>
    </location>
</feature>
<feature type="transmembrane region" description="Helical" evidence="6">
    <location>
        <begin position="52"/>
        <end position="72"/>
    </location>
</feature>
<evidence type="ECO:0000256" key="6">
    <source>
        <dbReference type="SAM" id="Phobius"/>
    </source>
</evidence>
<comment type="similarity">
    <text evidence="2">Belongs to the PER33/POM33 family.</text>
</comment>
<dbReference type="OrthoDB" id="5581259at2759"/>
<evidence type="ECO:0000256" key="4">
    <source>
        <dbReference type="ARBA" id="ARBA00022989"/>
    </source>
</evidence>
<name>A0A9P6LZP6_MORAP</name>
<keyword evidence="4 6" id="KW-1133">Transmembrane helix</keyword>
<keyword evidence="5 6" id="KW-0472">Membrane</keyword>
<dbReference type="PANTHER" id="PTHR12703">
    <property type="entry name" value="TRANSMEMBRANE PROTEIN 33"/>
    <property type="match status" value="1"/>
</dbReference>
<dbReference type="Proteomes" id="UP000738359">
    <property type="component" value="Unassembled WGS sequence"/>
</dbReference>
<evidence type="ECO:0000256" key="2">
    <source>
        <dbReference type="ARBA" id="ARBA00007322"/>
    </source>
</evidence>
<dbReference type="InterPro" id="IPR005344">
    <property type="entry name" value="TMEM33/Pom33"/>
</dbReference>
<dbReference type="PANTHER" id="PTHR12703:SF4">
    <property type="entry name" value="TRANSMEMBRANE PROTEIN 33"/>
    <property type="match status" value="1"/>
</dbReference>
<evidence type="ECO:0000256" key="5">
    <source>
        <dbReference type="ARBA" id="ARBA00023136"/>
    </source>
</evidence>
<organism evidence="7 8">
    <name type="scientific">Mortierella alpina</name>
    <name type="common">Oleaginous fungus</name>
    <name type="synonym">Mortierella renispora</name>
    <dbReference type="NCBI Taxonomy" id="64518"/>
    <lineage>
        <taxon>Eukaryota</taxon>
        <taxon>Fungi</taxon>
        <taxon>Fungi incertae sedis</taxon>
        <taxon>Mucoromycota</taxon>
        <taxon>Mortierellomycotina</taxon>
        <taxon>Mortierellomycetes</taxon>
        <taxon>Mortierellales</taxon>
        <taxon>Mortierellaceae</taxon>
        <taxon>Mortierella</taxon>
    </lineage>
</organism>
<keyword evidence="8" id="KW-1185">Reference proteome</keyword>
<evidence type="ECO:0000256" key="1">
    <source>
        <dbReference type="ARBA" id="ARBA00004141"/>
    </source>
</evidence>
<protein>
    <recommendedName>
        <fullName evidence="9">Tetra-spanning protein 1</fullName>
    </recommendedName>
</protein>
<gene>
    <name evidence="7" type="ORF">BGZ70_010059</name>
</gene>
<feature type="transmembrane region" description="Helical" evidence="6">
    <location>
        <begin position="165"/>
        <end position="188"/>
    </location>
</feature>
<evidence type="ECO:0000313" key="8">
    <source>
        <dbReference type="Proteomes" id="UP000738359"/>
    </source>
</evidence>
<comment type="caution">
    <text evidence="7">The sequence shown here is derived from an EMBL/GenBank/DDBJ whole genome shotgun (WGS) entry which is preliminary data.</text>
</comment>
<dbReference type="EMBL" id="JAAAHY010000871">
    <property type="protein sequence ID" value="KAF9956008.1"/>
    <property type="molecule type" value="Genomic_DNA"/>
</dbReference>
<proteinExistence type="inferred from homology"/>
<reference evidence="7" key="1">
    <citation type="journal article" date="2020" name="Fungal Divers.">
        <title>Resolving the Mortierellaceae phylogeny through synthesis of multi-gene phylogenetics and phylogenomics.</title>
        <authorList>
            <person name="Vandepol N."/>
            <person name="Liber J."/>
            <person name="Desiro A."/>
            <person name="Na H."/>
            <person name="Kennedy M."/>
            <person name="Barry K."/>
            <person name="Grigoriev I.V."/>
            <person name="Miller A.N."/>
            <person name="O'Donnell K."/>
            <person name="Stajich J.E."/>
            <person name="Bonito G."/>
        </authorList>
    </citation>
    <scope>NUCLEOTIDE SEQUENCE</scope>
    <source>
        <strain evidence="7">CK1249</strain>
    </source>
</reference>
<evidence type="ECO:0000256" key="3">
    <source>
        <dbReference type="ARBA" id="ARBA00022692"/>
    </source>
</evidence>
<evidence type="ECO:0000313" key="7">
    <source>
        <dbReference type="EMBL" id="KAF9956008.1"/>
    </source>
</evidence>
<feature type="transmembrane region" description="Helical" evidence="6">
    <location>
        <begin position="93"/>
        <end position="119"/>
    </location>
</feature>
<dbReference type="GO" id="GO:0016020">
    <property type="term" value="C:membrane"/>
    <property type="evidence" value="ECO:0007669"/>
    <property type="project" value="UniProtKB-SubCell"/>
</dbReference>
<dbReference type="Pfam" id="PF03661">
    <property type="entry name" value="TMEM33_Pom33"/>
    <property type="match status" value="1"/>
</dbReference>
<dbReference type="GO" id="GO:0071786">
    <property type="term" value="P:endoplasmic reticulum tubular network organization"/>
    <property type="evidence" value="ECO:0007669"/>
    <property type="project" value="TreeGrafter"/>
</dbReference>
<sequence length="272" mass="30396">MPAAPSTLSDRLTTLVKGPQFIWWLGHVTMLICTAFYLPYWATFNYKAGAHWYTRAFFGALISYSVVVYKSFPDIQFTAQFAQTLFSEENVQYLLMAIFWWRSTPMLAPLVPYAIFAFFNSLNYTRTNILPAIFPAPPAGTTDATYNKVAAISRQIQVWTEKNHAAAMAFVAYVEVVGVMGSLIFGAITFQSSFLSPIVYANFLRFRYFFSLHTRAAFALIRARLDNLIVPPGGNPKVPPMVAQAYTMARGAITRFGMAAVQQPAATANARQ</sequence>
<dbReference type="GO" id="GO:0005783">
    <property type="term" value="C:endoplasmic reticulum"/>
    <property type="evidence" value="ECO:0007669"/>
    <property type="project" value="TreeGrafter"/>
</dbReference>
<accession>A0A9P6LZP6</accession>
<comment type="subcellular location">
    <subcellularLocation>
        <location evidence="1">Membrane</location>
        <topology evidence="1">Multi-pass membrane protein</topology>
    </subcellularLocation>
</comment>
<dbReference type="GO" id="GO:0061024">
    <property type="term" value="P:membrane organization"/>
    <property type="evidence" value="ECO:0007669"/>
    <property type="project" value="TreeGrafter"/>
</dbReference>
<keyword evidence="3 6" id="KW-0812">Transmembrane</keyword>
<dbReference type="InterPro" id="IPR051645">
    <property type="entry name" value="PER33/POM33_regulator"/>
</dbReference>